<dbReference type="Gene3D" id="1.10.260.40">
    <property type="entry name" value="lambda repressor-like DNA-binding domains"/>
    <property type="match status" value="1"/>
</dbReference>
<dbReference type="RefSeq" id="WP_034539678.1">
    <property type="nucleotide sequence ID" value="NZ_CABFNH010000013.1"/>
</dbReference>
<sequence>MSKEMVDKIETLAKANGKTLKEIGKESGVGENTIYRWRYQMPRFATLKKVADVLNVDYKVLLP</sequence>
<gene>
    <name evidence="3" type="ORF">LMUP508_01084</name>
    <name evidence="2" type="ORF">LX03_03465</name>
</gene>
<evidence type="ECO:0000259" key="1">
    <source>
        <dbReference type="PROSITE" id="PS50943"/>
    </source>
</evidence>
<accession>A0A099YCN2</accession>
<dbReference type="EMBL" id="JROC01000027">
    <property type="protein sequence ID" value="KGL67181.1"/>
    <property type="molecule type" value="Genomic_DNA"/>
</dbReference>
<dbReference type="Proteomes" id="UP000365705">
    <property type="component" value="Unassembled WGS sequence"/>
</dbReference>
<evidence type="ECO:0000313" key="2">
    <source>
        <dbReference type="EMBL" id="KGL67181.1"/>
    </source>
</evidence>
<evidence type="ECO:0000313" key="4">
    <source>
        <dbReference type="Proteomes" id="UP000030001"/>
    </source>
</evidence>
<proteinExistence type="predicted"/>
<dbReference type="InterPro" id="IPR010982">
    <property type="entry name" value="Lambda_DNA-bd_dom_sf"/>
</dbReference>
<name>A0A099YCN2_LIMMU</name>
<reference evidence="3 5" key="2">
    <citation type="submission" date="2019-06" db="EMBL/GenBank/DDBJ databases">
        <authorList>
            <person name="Rodrigo-Torres L."/>
            <person name="Arahal R. D."/>
            <person name="Lucena T."/>
        </authorList>
    </citation>
    <scope>NUCLEOTIDE SEQUENCE [LARGE SCALE GENOMIC DNA]</scope>
    <source>
        <strain evidence="3 5">INIA P508</strain>
    </source>
</reference>
<dbReference type="Pfam" id="PF01381">
    <property type="entry name" value="HTH_3"/>
    <property type="match status" value="1"/>
</dbReference>
<feature type="domain" description="HTH cro/C1-type" evidence="1">
    <location>
        <begin position="9"/>
        <end position="61"/>
    </location>
</feature>
<dbReference type="EMBL" id="CABFNH010000013">
    <property type="protein sequence ID" value="VTZ90264.1"/>
    <property type="molecule type" value="Genomic_DNA"/>
</dbReference>
<dbReference type="GO" id="GO:0003677">
    <property type="term" value="F:DNA binding"/>
    <property type="evidence" value="ECO:0007669"/>
    <property type="project" value="InterPro"/>
</dbReference>
<dbReference type="SMART" id="SM00530">
    <property type="entry name" value="HTH_XRE"/>
    <property type="match status" value="1"/>
</dbReference>
<dbReference type="PROSITE" id="PS50943">
    <property type="entry name" value="HTH_CROC1"/>
    <property type="match status" value="1"/>
</dbReference>
<evidence type="ECO:0000313" key="5">
    <source>
        <dbReference type="Proteomes" id="UP000365705"/>
    </source>
</evidence>
<dbReference type="Proteomes" id="UP000030001">
    <property type="component" value="Unassembled WGS sequence"/>
</dbReference>
<organism evidence="2 4">
    <name type="scientific">Limosilactobacillus mucosae</name>
    <name type="common">Lactobacillus mucosae</name>
    <dbReference type="NCBI Taxonomy" id="97478"/>
    <lineage>
        <taxon>Bacteria</taxon>
        <taxon>Bacillati</taxon>
        <taxon>Bacillota</taxon>
        <taxon>Bacilli</taxon>
        <taxon>Lactobacillales</taxon>
        <taxon>Lactobacillaceae</taxon>
        <taxon>Limosilactobacillus</taxon>
    </lineage>
</organism>
<dbReference type="AlphaFoldDB" id="A0A099YCN2"/>
<dbReference type="SUPFAM" id="SSF47413">
    <property type="entry name" value="lambda repressor-like DNA-binding domains"/>
    <property type="match status" value="1"/>
</dbReference>
<protein>
    <recommendedName>
        <fullName evidence="1">HTH cro/C1-type domain-containing protein</fullName>
    </recommendedName>
</protein>
<reference evidence="2 4" key="1">
    <citation type="submission" date="2014-09" db="EMBL/GenBank/DDBJ databases">
        <title>Lactobacillus mucosae CRL573 Genome Sequencing.</title>
        <authorList>
            <person name="Bleckwedel J."/>
            <person name="Teran L.C."/>
            <person name="Bonacina J."/>
            <person name="Saavedra L."/>
            <person name="Mozzi F.B."/>
            <person name="Raya R.R."/>
        </authorList>
    </citation>
    <scope>NUCLEOTIDE SEQUENCE [LARGE SCALE GENOMIC DNA]</scope>
    <source>
        <strain evidence="2 4">CRL573</strain>
    </source>
</reference>
<evidence type="ECO:0000313" key="3">
    <source>
        <dbReference type="EMBL" id="VTZ90264.1"/>
    </source>
</evidence>
<dbReference type="InterPro" id="IPR001387">
    <property type="entry name" value="Cro/C1-type_HTH"/>
</dbReference>